<reference evidence="3 4" key="1">
    <citation type="submission" date="2016-03" db="EMBL/GenBank/DDBJ databases">
        <title>Draft genome sequence of Flavobacterium fryxellicola DSM 16209.</title>
        <authorList>
            <person name="Shin S.-K."/>
            <person name="Yi H."/>
        </authorList>
    </citation>
    <scope>NUCLEOTIDE SEQUENCE [LARGE SCALE GENOMIC DNA]</scope>
    <source>
        <strain evidence="3 4">DSM 16209</strain>
    </source>
</reference>
<dbReference type="EMBL" id="LVJE01000001">
    <property type="protein sequence ID" value="OAB31323.1"/>
    <property type="molecule type" value="Genomic_DNA"/>
</dbReference>
<comment type="caution">
    <text evidence="3">The sequence shown here is derived from an EMBL/GenBank/DDBJ whole genome shotgun (WGS) entry which is preliminary data.</text>
</comment>
<keyword evidence="2" id="KW-0732">Signal</keyword>
<gene>
    <name evidence="3" type="ORF">FBFR_00350</name>
</gene>
<sequence length="75" mass="8507">MKFFKSVFFILMILVLSIFNAFASGPNPPSPVGRRRPPPPPGLAIDENIYTMMLIALLFGIYIIYSFKIKQKTPM</sequence>
<proteinExistence type="predicted"/>
<protein>
    <recommendedName>
        <fullName evidence="5">Signal peptidase</fullName>
    </recommendedName>
</protein>
<keyword evidence="1" id="KW-1133">Transmembrane helix</keyword>
<keyword evidence="4" id="KW-1185">Reference proteome</keyword>
<evidence type="ECO:0000256" key="2">
    <source>
        <dbReference type="SAM" id="SignalP"/>
    </source>
</evidence>
<feature type="signal peptide" evidence="2">
    <location>
        <begin position="1"/>
        <end position="23"/>
    </location>
</feature>
<organism evidence="3 4">
    <name type="scientific">Flavobacterium fryxellicola</name>
    <dbReference type="NCBI Taxonomy" id="249352"/>
    <lineage>
        <taxon>Bacteria</taxon>
        <taxon>Pseudomonadati</taxon>
        <taxon>Bacteroidota</taxon>
        <taxon>Flavobacteriia</taxon>
        <taxon>Flavobacteriales</taxon>
        <taxon>Flavobacteriaceae</taxon>
        <taxon>Flavobacterium</taxon>
    </lineage>
</organism>
<keyword evidence="1" id="KW-0812">Transmembrane</keyword>
<evidence type="ECO:0000313" key="4">
    <source>
        <dbReference type="Proteomes" id="UP000077164"/>
    </source>
</evidence>
<evidence type="ECO:0008006" key="5">
    <source>
        <dbReference type="Google" id="ProtNLM"/>
    </source>
</evidence>
<feature type="chain" id="PRO_5007895269" description="Signal peptidase" evidence="2">
    <location>
        <begin position="24"/>
        <end position="75"/>
    </location>
</feature>
<accession>A0A168ABW5</accession>
<feature type="transmembrane region" description="Helical" evidence="1">
    <location>
        <begin position="47"/>
        <end position="65"/>
    </location>
</feature>
<evidence type="ECO:0000313" key="3">
    <source>
        <dbReference type="EMBL" id="OAB31323.1"/>
    </source>
</evidence>
<evidence type="ECO:0000256" key="1">
    <source>
        <dbReference type="SAM" id="Phobius"/>
    </source>
</evidence>
<name>A0A168ABW5_9FLAO</name>
<keyword evidence="1" id="KW-0472">Membrane</keyword>
<dbReference type="AlphaFoldDB" id="A0A168ABW5"/>
<dbReference type="Proteomes" id="UP000077164">
    <property type="component" value="Unassembled WGS sequence"/>
</dbReference>